<dbReference type="AlphaFoldDB" id="A0A6V8N458"/>
<dbReference type="Proteomes" id="UP000587586">
    <property type="component" value="Unassembled WGS sequence"/>
</dbReference>
<dbReference type="InterPro" id="IPR028994">
    <property type="entry name" value="Integrin_alpha_N"/>
</dbReference>
<gene>
    <name evidence="3" type="ORF">GMLC_02460</name>
</gene>
<accession>A0A6V8N458</accession>
<dbReference type="RefSeq" id="WP_183359204.1">
    <property type="nucleotide sequence ID" value="NZ_BLXZ01000001.1"/>
</dbReference>
<dbReference type="SUPFAM" id="SSF69318">
    <property type="entry name" value="Integrin alpha N-terminal domain"/>
    <property type="match status" value="1"/>
</dbReference>
<feature type="signal peptide" evidence="2">
    <location>
        <begin position="1"/>
        <end position="24"/>
    </location>
</feature>
<feature type="compositionally biased region" description="Low complexity" evidence="1">
    <location>
        <begin position="218"/>
        <end position="240"/>
    </location>
</feature>
<feature type="chain" id="PRO_5027842237" description="VCBS repeat-containing protein" evidence="2">
    <location>
        <begin position="25"/>
        <end position="572"/>
    </location>
</feature>
<sequence>MLRRTPWFLFALLLVILVSASVQGASLGQEVADDFAPRSGYLVRPAGDNYLIDLDARQQVVAGDLFAVVVPGDPVVHPVTKALLGSEDIVKGLLQVTRVKAGYSECRALGTVSGMKGGDTIRRFQNIEAKFWDYTGKGKSLFRELQARLPLLQWQDYRSTQEHRPAQPALAAGETALYFILAGSGLEVRAPDFSLLHRYQLRAETGAADTSAAATVPVPAAGSAATPSTPAPSPASSTVPQRIWSGPMVQGTPVGLEVGDFDGDGRQEIAVAFGDHVEIFRLVRENLQQLAVVPIESSLRAYHLDGADLEKTGRMQLYLSALTGSGNPAGLGIAWQDGSYRITRTKIPWHLRRISVPGEGPVLAAQKMGIQGREYAGPVFRVGLAGGRLVEGDRIAGPAHANLYDFIPVGTKELASFARLAADGYLKLSTADGQELGETVEKTGGSEAHLELDDEAASGGETRISYLPARFEATERGEILVPVNSSPSLLARVRSFSKSQLQALVLRGGTLQEAWHTEPEKSYLADFRLAEAANDGKLRLITVAAFPERGPFTFSRKAALQVYSLPQTGTTP</sequence>
<dbReference type="EMBL" id="BLXZ01000001">
    <property type="protein sequence ID" value="GFO66667.1"/>
    <property type="molecule type" value="Genomic_DNA"/>
</dbReference>
<evidence type="ECO:0000256" key="1">
    <source>
        <dbReference type="SAM" id="MobiDB-lite"/>
    </source>
</evidence>
<proteinExistence type="predicted"/>
<evidence type="ECO:0008006" key="5">
    <source>
        <dbReference type="Google" id="ProtNLM"/>
    </source>
</evidence>
<feature type="region of interest" description="Disordered" evidence="1">
    <location>
        <begin position="218"/>
        <end position="244"/>
    </location>
</feature>
<evidence type="ECO:0000256" key="2">
    <source>
        <dbReference type="SAM" id="SignalP"/>
    </source>
</evidence>
<reference evidence="4" key="1">
    <citation type="submission" date="2020-06" db="EMBL/GenBank/DDBJ databases">
        <title>Draft genomic sequecing of Geomonas sp. Red745.</title>
        <authorList>
            <person name="Itoh H."/>
            <person name="Xu Z.X."/>
            <person name="Ushijima N."/>
            <person name="Masuda Y."/>
            <person name="Shiratori Y."/>
            <person name="Senoo K."/>
        </authorList>
    </citation>
    <scope>NUCLEOTIDE SEQUENCE [LARGE SCALE GENOMIC DNA]</scope>
    <source>
        <strain evidence="4">Red745</strain>
    </source>
</reference>
<keyword evidence="4" id="KW-1185">Reference proteome</keyword>
<evidence type="ECO:0000313" key="4">
    <source>
        <dbReference type="Proteomes" id="UP000587586"/>
    </source>
</evidence>
<name>A0A6V8N458_9BACT</name>
<keyword evidence="2" id="KW-0732">Signal</keyword>
<evidence type="ECO:0000313" key="3">
    <source>
        <dbReference type="EMBL" id="GFO66667.1"/>
    </source>
</evidence>
<organism evidence="3 4">
    <name type="scientific">Geomonas limicola</name>
    <dbReference type="NCBI Taxonomy" id="2740186"/>
    <lineage>
        <taxon>Bacteria</taxon>
        <taxon>Pseudomonadati</taxon>
        <taxon>Thermodesulfobacteriota</taxon>
        <taxon>Desulfuromonadia</taxon>
        <taxon>Geobacterales</taxon>
        <taxon>Geobacteraceae</taxon>
        <taxon>Geomonas</taxon>
    </lineage>
</organism>
<comment type="caution">
    <text evidence="3">The sequence shown here is derived from an EMBL/GenBank/DDBJ whole genome shotgun (WGS) entry which is preliminary data.</text>
</comment>
<protein>
    <recommendedName>
        <fullName evidence="5">VCBS repeat-containing protein</fullName>
    </recommendedName>
</protein>